<keyword evidence="3" id="KW-1185">Reference proteome</keyword>
<feature type="domain" description="Methyltransferase" evidence="1">
    <location>
        <begin position="41"/>
        <end position="136"/>
    </location>
</feature>
<evidence type="ECO:0000259" key="1">
    <source>
        <dbReference type="Pfam" id="PF13649"/>
    </source>
</evidence>
<dbReference type="PANTHER" id="PTHR43464">
    <property type="entry name" value="METHYLTRANSFERASE"/>
    <property type="match status" value="1"/>
</dbReference>
<reference evidence="2" key="1">
    <citation type="journal article" date="2014" name="Int. J. Syst. Evol. Microbiol.">
        <title>Complete genome sequence of Corynebacterium casei LMG S-19264T (=DSM 44701T), isolated from a smear-ripened cheese.</title>
        <authorList>
            <consortium name="US DOE Joint Genome Institute (JGI-PGF)"/>
            <person name="Walter F."/>
            <person name="Albersmeier A."/>
            <person name="Kalinowski J."/>
            <person name="Ruckert C."/>
        </authorList>
    </citation>
    <scope>NUCLEOTIDE SEQUENCE</scope>
    <source>
        <strain evidence="2">CGMCC 1.7086</strain>
    </source>
</reference>
<sequence>MTTDYDGIAEEYRRAKLQPWRQHIEMFMLSELVGDLSGQSVLDLACGEGFHTRMLRYRGAKKVVGVDISSAMINLAQQQEMKRPLGIDFIRCDVRDLQLSQQFDLVFASYLLNYAQSAQDLSRMCQIVARHLRPGGRFIGINSNPDYSGELLSMRPYGFTRDPAAVEEGMPFSYRFFLPGDEMITVTNYHLSRQTHEQAFSLAGLTDLLWLEPQVSPSAQADYLPGYWDTFIEHQPVVCFQSSRSL</sequence>
<dbReference type="Pfam" id="PF13649">
    <property type="entry name" value="Methyltransf_25"/>
    <property type="match status" value="1"/>
</dbReference>
<dbReference type="Proteomes" id="UP000606935">
    <property type="component" value="Unassembled WGS sequence"/>
</dbReference>
<gene>
    <name evidence="2" type="ORF">GCM10010982_09300</name>
</gene>
<dbReference type="RefSeq" id="WP_188690952.1">
    <property type="nucleotide sequence ID" value="NZ_BMLS01000001.1"/>
</dbReference>
<dbReference type="InterPro" id="IPR029063">
    <property type="entry name" value="SAM-dependent_MTases_sf"/>
</dbReference>
<evidence type="ECO:0000313" key="3">
    <source>
        <dbReference type="Proteomes" id="UP000606935"/>
    </source>
</evidence>
<reference evidence="2" key="2">
    <citation type="submission" date="2020-09" db="EMBL/GenBank/DDBJ databases">
        <authorList>
            <person name="Sun Q."/>
            <person name="Zhou Y."/>
        </authorList>
    </citation>
    <scope>NUCLEOTIDE SEQUENCE</scope>
    <source>
        <strain evidence="2">CGMCC 1.7086</strain>
    </source>
</reference>
<dbReference type="Gene3D" id="3.40.50.150">
    <property type="entry name" value="Vaccinia Virus protein VP39"/>
    <property type="match status" value="1"/>
</dbReference>
<dbReference type="PANTHER" id="PTHR43464:SF23">
    <property type="entry name" value="JUVENILE HORMONE ACID O-METHYLTRANSFERASE"/>
    <property type="match status" value="1"/>
</dbReference>
<dbReference type="SUPFAM" id="SSF53335">
    <property type="entry name" value="S-adenosyl-L-methionine-dependent methyltransferases"/>
    <property type="match status" value="1"/>
</dbReference>
<comment type="caution">
    <text evidence="2">The sequence shown here is derived from an EMBL/GenBank/DDBJ whole genome shotgun (WGS) entry which is preliminary data.</text>
</comment>
<dbReference type="CDD" id="cd02440">
    <property type="entry name" value="AdoMet_MTases"/>
    <property type="match status" value="1"/>
</dbReference>
<name>A0A918DIF2_9ALTE</name>
<accession>A0A918DIF2</accession>
<dbReference type="InterPro" id="IPR041698">
    <property type="entry name" value="Methyltransf_25"/>
</dbReference>
<organism evidence="2 3">
    <name type="scientific">Bowmanella pacifica</name>
    <dbReference type="NCBI Taxonomy" id="502051"/>
    <lineage>
        <taxon>Bacteria</taxon>
        <taxon>Pseudomonadati</taxon>
        <taxon>Pseudomonadota</taxon>
        <taxon>Gammaproteobacteria</taxon>
        <taxon>Alteromonadales</taxon>
        <taxon>Alteromonadaceae</taxon>
        <taxon>Bowmanella</taxon>
    </lineage>
</organism>
<protein>
    <recommendedName>
        <fullName evidence="1">Methyltransferase domain-containing protein</fullName>
    </recommendedName>
</protein>
<proteinExistence type="predicted"/>
<dbReference type="EMBL" id="BMLS01000001">
    <property type="protein sequence ID" value="GGO66038.1"/>
    <property type="molecule type" value="Genomic_DNA"/>
</dbReference>
<dbReference type="GO" id="GO:0010420">
    <property type="term" value="F:polyprenyldihydroxybenzoate methyltransferase activity"/>
    <property type="evidence" value="ECO:0007669"/>
    <property type="project" value="TreeGrafter"/>
</dbReference>
<evidence type="ECO:0000313" key="2">
    <source>
        <dbReference type="EMBL" id="GGO66038.1"/>
    </source>
</evidence>
<dbReference type="AlphaFoldDB" id="A0A918DIF2"/>